<proteinExistence type="inferred from homology"/>
<accession>A0ABU1YIA8</accession>
<dbReference type="InterPro" id="IPR003282">
    <property type="entry name" value="T3SS_SctJ"/>
</dbReference>
<keyword evidence="3 8" id="KW-0732">Signal</keyword>
<dbReference type="EMBL" id="JAVDXU010000001">
    <property type="protein sequence ID" value="MDR7267951.1"/>
    <property type="molecule type" value="Genomic_DNA"/>
</dbReference>
<evidence type="ECO:0000256" key="8">
    <source>
        <dbReference type="RuleBase" id="RU364102"/>
    </source>
</evidence>
<evidence type="ECO:0000259" key="9">
    <source>
        <dbReference type="Pfam" id="PF01514"/>
    </source>
</evidence>
<comment type="subcellular location">
    <subcellularLocation>
        <location evidence="1">Cell outer membrane</location>
        <topology evidence="1">Lipid-anchor</topology>
    </subcellularLocation>
</comment>
<dbReference type="Proteomes" id="UP001180453">
    <property type="component" value="Unassembled WGS sequence"/>
</dbReference>
<feature type="transmembrane region" description="Helical" evidence="8">
    <location>
        <begin position="218"/>
        <end position="239"/>
    </location>
</feature>
<feature type="domain" description="Flagellar M-ring N-terminal" evidence="9">
    <location>
        <begin position="22"/>
        <end position="185"/>
    </location>
</feature>
<protein>
    <recommendedName>
        <fullName evidence="8">Lipoprotein</fullName>
    </recommendedName>
</protein>
<keyword evidence="11" id="KW-1185">Reference proteome</keyword>
<evidence type="ECO:0000256" key="7">
    <source>
        <dbReference type="ARBA" id="ARBA00023288"/>
    </source>
</evidence>
<keyword evidence="4 8" id="KW-0472">Membrane</keyword>
<dbReference type="RefSeq" id="WP_310260621.1">
    <property type="nucleotide sequence ID" value="NZ_JAVDXU010000001.1"/>
</dbReference>
<evidence type="ECO:0000256" key="1">
    <source>
        <dbReference type="ARBA" id="ARBA00004459"/>
    </source>
</evidence>
<evidence type="ECO:0000313" key="10">
    <source>
        <dbReference type="EMBL" id="MDR7267951.1"/>
    </source>
</evidence>
<sequence>MARQLRTAAALVVCLALAACKVDLYSNLNEREANEMLAALTSESIPAEKEAAEGGLWQLKVEESRLPAALDVLRAQGLPHDRYASMGDVFQKQGLVSTPSEERMRYIYAVSQELSQTLRTIDGVVAARVHVVIPANDPLSDKLKPSSAAVFIKYRPDVDLRLLAPTVKDMVAHSIEGLSHDQVSLSLVEAKRSSGAVQAAADAPQRYDVAGLSLDRTVITLGVLLLAAVACLIALPGLLRRQGLDWRTWARRQLLKR</sequence>
<evidence type="ECO:0000256" key="5">
    <source>
        <dbReference type="ARBA" id="ARBA00023139"/>
    </source>
</evidence>
<comment type="similarity">
    <text evidence="2 8">Belongs to the YscJ lipoprotein family.</text>
</comment>
<name>A0ABU1YIA8_ROSSA</name>
<feature type="chain" id="PRO_5045011872" description="Lipoprotein" evidence="8">
    <location>
        <begin position="19"/>
        <end position="257"/>
    </location>
</feature>
<dbReference type="Gene3D" id="3.30.300.30">
    <property type="match status" value="1"/>
</dbReference>
<keyword evidence="7 8" id="KW-0449">Lipoprotein</keyword>
<evidence type="ECO:0000256" key="6">
    <source>
        <dbReference type="ARBA" id="ARBA00023237"/>
    </source>
</evidence>
<dbReference type="InterPro" id="IPR045851">
    <property type="entry name" value="AMP-bd_C_sf"/>
</dbReference>
<dbReference type="InterPro" id="IPR006182">
    <property type="entry name" value="FliF_N_dom"/>
</dbReference>
<evidence type="ECO:0000256" key="3">
    <source>
        <dbReference type="ARBA" id="ARBA00022729"/>
    </source>
</evidence>
<dbReference type="InterPro" id="IPR043427">
    <property type="entry name" value="YscJ/FliF"/>
</dbReference>
<keyword evidence="8" id="KW-1133">Transmembrane helix</keyword>
<dbReference type="PRINTS" id="PR01338">
    <property type="entry name" value="TYPE3OMKPROT"/>
</dbReference>
<dbReference type="NCBIfam" id="TIGR02544">
    <property type="entry name" value="III_secr_YscJ"/>
    <property type="match status" value="1"/>
</dbReference>
<dbReference type="Pfam" id="PF01514">
    <property type="entry name" value="YscJ_FliF"/>
    <property type="match status" value="1"/>
</dbReference>
<evidence type="ECO:0000256" key="4">
    <source>
        <dbReference type="ARBA" id="ARBA00023136"/>
    </source>
</evidence>
<keyword evidence="8" id="KW-0812">Transmembrane</keyword>
<dbReference type="PANTHER" id="PTHR30046:SF2">
    <property type="entry name" value="YOP PROTEINS TRANSLOCATION LIPOPROTEIN J"/>
    <property type="match status" value="1"/>
</dbReference>
<evidence type="ECO:0000313" key="11">
    <source>
        <dbReference type="Proteomes" id="UP001180453"/>
    </source>
</evidence>
<reference evidence="10 11" key="1">
    <citation type="submission" date="2023-07" db="EMBL/GenBank/DDBJ databases">
        <title>Sorghum-associated microbial communities from plants grown in Nebraska, USA.</title>
        <authorList>
            <person name="Schachtman D."/>
        </authorList>
    </citation>
    <scope>NUCLEOTIDE SEQUENCE [LARGE SCALE GENOMIC DNA]</scope>
    <source>
        <strain evidence="10 11">BE314</strain>
    </source>
</reference>
<gene>
    <name evidence="10" type="ORF">J2X20_000580</name>
</gene>
<feature type="signal peptide" evidence="8">
    <location>
        <begin position="1"/>
        <end position="18"/>
    </location>
</feature>
<evidence type="ECO:0000256" key="2">
    <source>
        <dbReference type="ARBA" id="ARBA00009509"/>
    </source>
</evidence>
<dbReference type="Gene3D" id="3.30.70.1530">
    <property type="entry name" value="Hypothetical protein rpa1041"/>
    <property type="match status" value="1"/>
</dbReference>
<comment type="caution">
    <text evidence="10">The sequence shown here is derived from an EMBL/GenBank/DDBJ whole genome shotgun (WGS) entry which is preliminary data.</text>
</comment>
<organism evidence="10 11">
    <name type="scientific">Roseateles saccharophilus</name>
    <name type="common">Pseudomonas saccharophila</name>
    <dbReference type="NCBI Taxonomy" id="304"/>
    <lineage>
        <taxon>Bacteria</taxon>
        <taxon>Pseudomonadati</taxon>
        <taxon>Pseudomonadota</taxon>
        <taxon>Betaproteobacteria</taxon>
        <taxon>Burkholderiales</taxon>
        <taxon>Sphaerotilaceae</taxon>
        <taxon>Roseateles</taxon>
    </lineage>
</organism>
<keyword evidence="6 8" id="KW-0998">Cell outer membrane</keyword>
<keyword evidence="5 8" id="KW-0564">Palmitate</keyword>
<dbReference type="PANTHER" id="PTHR30046">
    <property type="entry name" value="FLAGELLAR M-RING PROTEIN"/>
    <property type="match status" value="1"/>
</dbReference>
<dbReference type="PROSITE" id="PS51257">
    <property type="entry name" value="PROKAR_LIPOPROTEIN"/>
    <property type="match status" value="1"/>
</dbReference>